<reference evidence="2 3" key="1">
    <citation type="journal article" date="2016" name="Nat. Commun.">
        <title>Thousands of microbial genomes shed light on interconnected biogeochemical processes in an aquifer system.</title>
        <authorList>
            <person name="Anantharaman K."/>
            <person name="Brown C.T."/>
            <person name="Hug L.A."/>
            <person name="Sharon I."/>
            <person name="Castelle C.J."/>
            <person name="Probst A.J."/>
            <person name="Thomas B.C."/>
            <person name="Singh A."/>
            <person name="Wilkins M.J."/>
            <person name="Karaoz U."/>
            <person name="Brodie E.L."/>
            <person name="Williams K.H."/>
            <person name="Hubbard S.S."/>
            <person name="Banfield J.F."/>
        </authorList>
    </citation>
    <scope>NUCLEOTIDE SEQUENCE [LARGE SCALE GENOMIC DNA]</scope>
</reference>
<dbReference type="Proteomes" id="UP000177370">
    <property type="component" value="Unassembled WGS sequence"/>
</dbReference>
<gene>
    <name evidence="2" type="ORF">A2647_02620</name>
</gene>
<accession>A0A1F6V725</accession>
<comment type="caution">
    <text evidence="2">The sequence shown here is derived from an EMBL/GenBank/DDBJ whole genome shotgun (WGS) entry which is preliminary data.</text>
</comment>
<evidence type="ECO:0000313" key="2">
    <source>
        <dbReference type="EMBL" id="OGI65382.1"/>
    </source>
</evidence>
<name>A0A1F6V725_9BACT</name>
<dbReference type="EMBL" id="MFTP01000019">
    <property type="protein sequence ID" value="OGI65382.1"/>
    <property type="molecule type" value="Genomic_DNA"/>
</dbReference>
<feature type="compositionally biased region" description="Polar residues" evidence="1">
    <location>
        <begin position="24"/>
        <end position="33"/>
    </location>
</feature>
<dbReference type="AlphaFoldDB" id="A0A1F6V725"/>
<proteinExistence type="predicted"/>
<sequence length="126" mass="14422">MRALFGVMVAVGLLLLLISRSCGSSTPPASSRTVAPVPPPEYPRSGEGFLTKDVGIKAYIDPLRATTRTTGRIRYVFVKDPTVTFDDLPGKVERDRKRDKAWRDMLAGEYMVYSLEDRRIWYKWWH</sequence>
<evidence type="ECO:0000256" key="1">
    <source>
        <dbReference type="SAM" id="MobiDB-lite"/>
    </source>
</evidence>
<protein>
    <submittedName>
        <fullName evidence="2">Uncharacterized protein</fullName>
    </submittedName>
</protein>
<feature type="region of interest" description="Disordered" evidence="1">
    <location>
        <begin position="24"/>
        <end position="46"/>
    </location>
</feature>
<evidence type="ECO:0000313" key="3">
    <source>
        <dbReference type="Proteomes" id="UP000177370"/>
    </source>
</evidence>
<organism evidence="2 3">
    <name type="scientific">Candidatus Nomurabacteria bacterium RIFCSPHIGHO2_01_FULL_40_24b</name>
    <dbReference type="NCBI Taxonomy" id="1801739"/>
    <lineage>
        <taxon>Bacteria</taxon>
        <taxon>Candidatus Nomuraibacteriota</taxon>
    </lineage>
</organism>